<name>A0A432Y3D1_9GAMM</name>
<dbReference type="SMART" id="SM00796">
    <property type="entry name" value="AHS1"/>
    <property type="match status" value="1"/>
</dbReference>
<dbReference type="GO" id="GO:0016787">
    <property type="term" value="F:hydrolase activity"/>
    <property type="evidence" value="ECO:0007669"/>
    <property type="project" value="UniProtKB-KW"/>
</dbReference>
<proteinExistence type="predicted"/>
<dbReference type="InterPro" id="IPR029000">
    <property type="entry name" value="Cyclophilin-like_dom_sf"/>
</dbReference>
<dbReference type="SUPFAM" id="SSF50891">
    <property type="entry name" value="Cyclophilin-like"/>
    <property type="match status" value="1"/>
</dbReference>
<dbReference type="GO" id="GO:0005524">
    <property type="term" value="F:ATP binding"/>
    <property type="evidence" value="ECO:0007669"/>
    <property type="project" value="UniProtKB-KW"/>
</dbReference>
<dbReference type="Proteomes" id="UP000287649">
    <property type="component" value="Unassembled WGS sequence"/>
</dbReference>
<comment type="caution">
    <text evidence="5">The sequence shown here is derived from an EMBL/GenBank/DDBJ whole genome shotgun (WGS) entry which is preliminary data.</text>
</comment>
<organism evidence="5 6">
    <name type="scientific">Pseudidiomarina homiensis</name>
    <dbReference type="NCBI Taxonomy" id="364198"/>
    <lineage>
        <taxon>Bacteria</taxon>
        <taxon>Pseudomonadati</taxon>
        <taxon>Pseudomonadota</taxon>
        <taxon>Gammaproteobacteria</taxon>
        <taxon>Alteromonadales</taxon>
        <taxon>Idiomarinaceae</taxon>
        <taxon>Pseudidiomarina</taxon>
    </lineage>
</organism>
<sequence length="224" mass="24824">MNWQFQTAAPDALMLVLEERIDLQVNRAIQRLARELADHTAVQEVVPSYHTLLIYYDVLEVNEKQLRHLLEPVVKALLAAPDEVTPQQSSVHTIAVCYHPEVAADLEAVAAATDLSVEAVAELHSGTTYHVYALGFAPGFAYLGDVPEQLRLPRHSTPRQKVPKGSVAIAGQQTAIYPRTSPGGWQLIGRAVQWPELQAGDRVRFEPISLAEFRRMNDQESSNG</sequence>
<dbReference type="NCBIfam" id="TIGR00370">
    <property type="entry name" value="5-oxoprolinase subunit PxpB"/>
    <property type="match status" value="1"/>
</dbReference>
<evidence type="ECO:0000259" key="4">
    <source>
        <dbReference type="SMART" id="SM00796"/>
    </source>
</evidence>
<dbReference type="InterPro" id="IPR010016">
    <property type="entry name" value="PxpB"/>
</dbReference>
<evidence type="ECO:0000313" key="5">
    <source>
        <dbReference type="EMBL" id="RUO55464.1"/>
    </source>
</evidence>
<keyword evidence="1" id="KW-0547">Nucleotide-binding</keyword>
<evidence type="ECO:0000256" key="2">
    <source>
        <dbReference type="ARBA" id="ARBA00022801"/>
    </source>
</evidence>
<dbReference type="Gene3D" id="2.40.100.10">
    <property type="entry name" value="Cyclophilin-like"/>
    <property type="match status" value="1"/>
</dbReference>
<dbReference type="AlphaFoldDB" id="A0A432Y3D1"/>
<dbReference type="RefSeq" id="WP_126769867.1">
    <property type="nucleotide sequence ID" value="NZ_PIPX01000001.1"/>
</dbReference>
<feature type="domain" description="Carboxyltransferase" evidence="4">
    <location>
        <begin position="3"/>
        <end position="211"/>
    </location>
</feature>
<protein>
    <submittedName>
        <fullName evidence="5">Allophanate hydrolase</fullName>
    </submittedName>
</protein>
<gene>
    <name evidence="5" type="ORF">CWI70_01375</name>
</gene>
<dbReference type="PANTHER" id="PTHR34698">
    <property type="entry name" value="5-OXOPROLINASE SUBUNIT B"/>
    <property type="match status" value="1"/>
</dbReference>
<evidence type="ECO:0000256" key="1">
    <source>
        <dbReference type="ARBA" id="ARBA00022741"/>
    </source>
</evidence>
<dbReference type="InterPro" id="IPR003833">
    <property type="entry name" value="CT_C_D"/>
</dbReference>
<dbReference type="Pfam" id="PF02682">
    <property type="entry name" value="CT_C_D"/>
    <property type="match status" value="1"/>
</dbReference>
<dbReference type="OrthoDB" id="9778567at2"/>
<dbReference type="PANTHER" id="PTHR34698:SF2">
    <property type="entry name" value="5-OXOPROLINASE SUBUNIT B"/>
    <property type="match status" value="1"/>
</dbReference>
<evidence type="ECO:0000256" key="3">
    <source>
        <dbReference type="ARBA" id="ARBA00022840"/>
    </source>
</evidence>
<keyword evidence="2 5" id="KW-0378">Hydrolase</keyword>
<accession>A0A432Y3D1</accession>
<evidence type="ECO:0000313" key="6">
    <source>
        <dbReference type="Proteomes" id="UP000287649"/>
    </source>
</evidence>
<dbReference type="EMBL" id="PIPX01000001">
    <property type="protein sequence ID" value="RUO55464.1"/>
    <property type="molecule type" value="Genomic_DNA"/>
</dbReference>
<dbReference type="SUPFAM" id="SSF160467">
    <property type="entry name" value="PH0987 N-terminal domain-like"/>
    <property type="match status" value="1"/>
</dbReference>
<reference evidence="6" key="1">
    <citation type="journal article" date="2018" name="Front. Microbiol.">
        <title>Genome-Based Analysis Reveals the Taxonomy and Diversity of the Family Idiomarinaceae.</title>
        <authorList>
            <person name="Liu Y."/>
            <person name="Lai Q."/>
            <person name="Shao Z."/>
        </authorList>
    </citation>
    <scope>NUCLEOTIDE SEQUENCE [LARGE SCALE GENOMIC DNA]</scope>
    <source>
        <strain evidence="6">PO-M2</strain>
    </source>
</reference>
<keyword evidence="3" id="KW-0067">ATP-binding</keyword>
<dbReference type="Gene3D" id="3.30.1360.40">
    <property type="match status" value="1"/>
</dbReference>
<keyword evidence="6" id="KW-1185">Reference proteome</keyword>